<dbReference type="InterPro" id="IPR026960">
    <property type="entry name" value="RVT-Znf"/>
</dbReference>
<proteinExistence type="predicted"/>
<evidence type="ECO:0000313" key="2">
    <source>
        <dbReference type="EMBL" id="KAK9044709.1"/>
    </source>
</evidence>
<dbReference type="Proteomes" id="UP001396334">
    <property type="component" value="Unassembled WGS sequence"/>
</dbReference>
<evidence type="ECO:0000313" key="3">
    <source>
        <dbReference type="Proteomes" id="UP001396334"/>
    </source>
</evidence>
<comment type="caution">
    <text evidence="2">The sequence shown here is derived from an EMBL/GenBank/DDBJ whole genome shotgun (WGS) entry which is preliminary data.</text>
</comment>
<accession>A0ABR2U517</accession>
<reference evidence="2 3" key="1">
    <citation type="journal article" date="2024" name="G3 (Bethesda)">
        <title>Genome assembly of Hibiscus sabdariffa L. provides insights into metabolisms of medicinal natural products.</title>
        <authorList>
            <person name="Kim T."/>
        </authorList>
    </citation>
    <scope>NUCLEOTIDE SEQUENCE [LARGE SCALE GENOMIC DNA]</scope>
    <source>
        <strain evidence="2">TK-2024</strain>
        <tissue evidence="2">Old leaves</tissue>
    </source>
</reference>
<dbReference type="Pfam" id="PF13966">
    <property type="entry name" value="zf-RVT"/>
    <property type="match status" value="1"/>
</dbReference>
<dbReference type="EMBL" id="JBBPBN010000002">
    <property type="protein sequence ID" value="KAK9044709.1"/>
    <property type="molecule type" value="Genomic_DNA"/>
</dbReference>
<protein>
    <recommendedName>
        <fullName evidence="1">Reverse transcriptase zinc-binding domain-containing protein</fullName>
    </recommendedName>
</protein>
<sequence length="152" mass="17408">MVTIDGDWNWQSSSSFIPLNVTLHIYAIKSPLATTTEGIQVWCRDPLHSFSIRSAYLAITNDTSPNAADTWSLITKFKGSPRVRSFLWLVSHDRIMTNHERTRRHLIVDQSYDFCEAAIENTLHALRDCPVALAIWSTIIKPDLLERFCSCR</sequence>
<organism evidence="2 3">
    <name type="scientific">Hibiscus sabdariffa</name>
    <name type="common">roselle</name>
    <dbReference type="NCBI Taxonomy" id="183260"/>
    <lineage>
        <taxon>Eukaryota</taxon>
        <taxon>Viridiplantae</taxon>
        <taxon>Streptophyta</taxon>
        <taxon>Embryophyta</taxon>
        <taxon>Tracheophyta</taxon>
        <taxon>Spermatophyta</taxon>
        <taxon>Magnoliopsida</taxon>
        <taxon>eudicotyledons</taxon>
        <taxon>Gunneridae</taxon>
        <taxon>Pentapetalae</taxon>
        <taxon>rosids</taxon>
        <taxon>malvids</taxon>
        <taxon>Malvales</taxon>
        <taxon>Malvaceae</taxon>
        <taxon>Malvoideae</taxon>
        <taxon>Hibiscus</taxon>
    </lineage>
</organism>
<feature type="domain" description="Reverse transcriptase zinc-binding" evidence="1">
    <location>
        <begin position="50"/>
        <end position="136"/>
    </location>
</feature>
<evidence type="ECO:0000259" key="1">
    <source>
        <dbReference type="Pfam" id="PF13966"/>
    </source>
</evidence>
<name>A0ABR2U517_9ROSI</name>
<keyword evidence="3" id="KW-1185">Reference proteome</keyword>
<gene>
    <name evidence="2" type="ORF">V6N11_058603</name>
</gene>